<dbReference type="GeneTree" id="ENSGT00390000008787"/>
<dbReference type="InterPro" id="IPR041340">
    <property type="entry name" value="PIK3AP1_TIR"/>
</dbReference>
<evidence type="ECO:0000313" key="5">
    <source>
        <dbReference type="Proteomes" id="UP000261380"/>
    </source>
</evidence>
<dbReference type="PANTHER" id="PTHR16267:SF12">
    <property type="entry name" value="PHOSPHOINOSITIDE 3-KINASE ADAPTER PROTEIN 1"/>
    <property type="match status" value="1"/>
</dbReference>
<accession>A0A3B5LBD4</accession>
<dbReference type="AlphaFoldDB" id="A0A3B5LBD4"/>
<feature type="region of interest" description="Disordered" evidence="2">
    <location>
        <begin position="481"/>
        <end position="505"/>
    </location>
</feature>
<dbReference type="Gene3D" id="3.40.50.10140">
    <property type="entry name" value="Toll/interleukin-1 receptor homology (TIR) domain"/>
    <property type="match status" value="1"/>
</dbReference>
<dbReference type="GO" id="GO:0036312">
    <property type="term" value="F:phosphatidylinositol 3-kinase regulatory subunit binding"/>
    <property type="evidence" value="ECO:0007669"/>
    <property type="project" value="TreeGrafter"/>
</dbReference>
<name>A0A3B5LBD4_9TELE</name>
<dbReference type="PANTHER" id="PTHR16267">
    <property type="entry name" value="BANK1/PIK3AP1 FAMILY MEMBER"/>
    <property type="match status" value="1"/>
</dbReference>
<feature type="domain" description="DBB" evidence="3">
    <location>
        <begin position="163"/>
        <end position="295"/>
    </location>
</feature>
<evidence type="ECO:0000259" key="3">
    <source>
        <dbReference type="PROSITE" id="PS51376"/>
    </source>
</evidence>
<dbReference type="PROSITE" id="PS51376">
    <property type="entry name" value="DBB"/>
    <property type="match status" value="1"/>
</dbReference>
<organism evidence="4 5">
    <name type="scientific">Xiphophorus couchianus</name>
    <name type="common">Monterrey platyfish</name>
    <dbReference type="NCBI Taxonomy" id="32473"/>
    <lineage>
        <taxon>Eukaryota</taxon>
        <taxon>Metazoa</taxon>
        <taxon>Chordata</taxon>
        <taxon>Craniata</taxon>
        <taxon>Vertebrata</taxon>
        <taxon>Euteleostomi</taxon>
        <taxon>Actinopterygii</taxon>
        <taxon>Neopterygii</taxon>
        <taxon>Teleostei</taxon>
        <taxon>Neoteleostei</taxon>
        <taxon>Acanthomorphata</taxon>
        <taxon>Ovalentaria</taxon>
        <taxon>Atherinomorphae</taxon>
        <taxon>Cyprinodontiformes</taxon>
        <taxon>Poeciliidae</taxon>
        <taxon>Poeciliinae</taxon>
        <taxon>Xiphophorus</taxon>
    </lineage>
</organism>
<dbReference type="InterPro" id="IPR017893">
    <property type="entry name" value="DBB_domain"/>
</dbReference>
<evidence type="ECO:0000256" key="2">
    <source>
        <dbReference type="SAM" id="MobiDB-lite"/>
    </source>
</evidence>
<reference evidence="4" key="1">
    <citation type="submission" date="2025-08" db="UniProtKB">
        <authorList>
            <consortium name="Ensembl"/>
        </authorList>
    </citation>
    <scope>IDENTIFICATION</scope>
</reference>
<evidence type="ECO:0000256" key="1">
    <source>
        <dbReference type="ARBA" id="ARBA00022553"/>
    </source>
</evidence>
<dbReference type="InterPro" id="IPR035897">
    <property type="entry name" value="Toll_tir_struct_dom_sf"/>
</dbReference>
<dbReference type="GO" id="GO:0005829">
    <property type="term" value="C:cytosol"/>
    <property type="evidence" value="ECO:0007669"/>
    <property type="project" value="TreeGrafter"/>
</dbReference>
<sequence>MLCFAAISEFSSAFELLILHTEEAQEWAAYLQQILKSSKHFRRGSVLLYALSSADQLHGYNFEDFQSCKCIVVLLTGFFLDVLYDPDLHGALQRLLYPPHRVVALLCGVTEADLNVEYFEGWPSWRKLYADDEPGVYVSTVLESIEESEEQSETFLKEEERAIFTLVCSVQDQETIFIVFRSRVGFGSPVEVEFSPEGAASKRVLASVENEFTISVSAPGVTSLALHADGSRVGLSPVTFYTSMGEVSRHLKQATDPVNFICQAFNLTSNATESVDTLLTDSLKSRMPPSGLQLFGVKQIEEDNMSAYQRKEELPTLLHFAAKYGLKKLMSSLLRCPGALQAYSVMNKHGDYPNTLAEKSGFQDLRRFMDEFVETADLLQSHLEDNLNLDNDAEIYEAEIYEPMSNSSQDIMMKYSGCTEDIYESMLAKPHAAENQVNAPPPAAENNDRNEHVNFDEIEEEEDPYNICPEDIYDIVDTNSTYNPGVQNRPPAPIPRPESEPEPERPATYISRGLLFTVKFLHTGPAQARPVSEAPCSTYDPYGGMKTPGQRQLICLQERVKVGEITVDEAVQEFKAWQFDHERRANSLRYQQDNLKKLRDSITRRHKEREKTGQEIDYEISAPLQRSLYWGSNSTLECSVYEPTPRMVAPPPPATQPIKRGSWKTGSTSSTSSESLVILFLGMNIIEYGVIRSEKSCPCDEQAVCSWCRHMGGRNGYQDTHAKKLFLFRKDMETP</sequence>
<dbReference type="Pfam" id="PF14545">
    <property type="entry name" value="DBB"/>
    <property type="match status" value="1"/>
</dbReference>
<dbReference type="InterPro" id="IPR052446">
    <property type="entry name" value="B-cell_PI3K-Signaling_Adptrs"/>
</dbReference>
<dbReference type="Proteomes" id="UP000261380">
    <property type="component" value="Unplaced"/>
</dbReference>
<dbReference type="Ensembl" id="ENSXCOT00000007918.1">
    <property type="protein sequence ID" value="ENSXCOP00000007820.1"/>
    <property type="gene ID" value="ENSXCOG00000006004.1"/>
</dbReference>
<dbReference type="STRING" id="32473.ENSXCOP00000007820"/>
<protein>
    <recommendedName>
        <fullName evidence="3">DBB domain-containing protein</fullName>
    </recommendedName>
</protein>
<dbReference type="GO" id="GO:0005102">
    <property type="term" value="F:signaling receptor binding"/>
    <property type="evidence" value="ECO:0007669"/>
    <property type="project" value="TreeGrafter"/>
</dbReference>
<keyword evidence="1" id="KW-0597">Phosphoprotein</keyword>
<proteinExistence type="predicted"/>
<feature type="region of interest" description="Disordered" evidence="2">
    <location>
        <begin position="647"/>
        <end position="670"/>
    </location>
</feature>
<keyword evidence="5" id="KW-1185">Reference proteome</keyword>
<evidence type="ECO:0000313" key="4">
    <source>
        <dbReference type="Ensembl" id="ENSXCOP00000007820.1"/>
    </source>
</evidence>
<reference evidence="4" key="2">
    <citation type="submission" date="2025-09" db="UniProtKB">
        <authorList>
            <consortium name="Ensembl"/>
        </authorList>
    </citation>
    <scope>IDENTIFICATION</scope>
</reference>
<dbReference type="Pfam" id="PF18567">
    <property type="entry name" value="TIR_3"/>
    <property type="match status" value="1"/>
</dbReference>
<dbReference type="SMART" id="SM01282">
    <property type="entry name" value="DBB"/>
    <property type="match status" value="1"/>
</dbReference>